<feature type="compositionally biased region" description="Basic residues" evidence="5">
    <location>
        <begin position="141"/>
        <end position="158"/>
    </location>
</feature>
<dbReference type="InterPro" id="IPR051075">
    <property type="entry name" value="SCF_subunit_WD-repeat"/>
</dbReference>
<dbReference type="SUPFAM" id="SSF50978">
    <property type="entry name" value="WD40 repeat-like"/>
    <property type="match status" value="1"/>
</dbReference>
<dbReference type="CDD" id="cd00200">
    <property type="entry name" value="WD40"/>
    <property type="match status" value="1"/>
</dbReference>
<keyword evidence="2" id="KW-0677">Repeat</keyword>
<dbReference type="PANTHER" id="PTHR19872:SF9">
    <property type="entry name" value="UBIQUITIN-BINDING SDF UBIQUITIN LIGASE COMPLEX SUBUNIT"/>
    <property type="match status" value="1"/>
</dbReference>
<dbReference type="Pfam" id="PF12937">
    <property type="entry name" value="F-box-like"/>
    <property type="match status" value="1"/>
</dbReference>
<feature type="region of interest" description="Disordered" evidence="5">
    <location>
        <begin position="326"/>
        <end position="374"/>
    </location>
</feature>
<dbReference type="SUPFAM" id="SSF81383">
    <property type="entry name" value="F-box domain"/>
    <property type="match status" value="1"/>
</dbReference>
<evidence type="ECO:0000256" key="1">
    <source>
        <dbReference type="ARBA" id="ARBA00022574"/>
    </source>
</evidence>
<dbReference type="PROSITE" id="PS00678">
    <property type="entry name" value="WD_REPEATS_1"/>
    <property type="match status" value="3"/>
</dbReference>
<organism evidence="7 8">
    <name type="scientific">Paralvinella palmiformis</name>
    <dbReference type="NCBI Taxonomy" id="53620"/>
    <lineage>
        <taxon>Eukaryota</taxon>
        <taxon>Metazoa</taxon>
        <taxon>Spiralia</taxon>
        <taxon>Lophotrochozoa</taxon>
        <taxon>Annelida</taxon>
        <taxon>Polychaeta</taxon>
        <taxon>Sedentaria</taxon>
        <taxon>Canalipalpata</taxon>
        <taxon>Terebellida</taxon>
        <taxon>Terebelliformia</taxon>
        <taxon>Alvinellidae</taxon>
        <taxon>Paralvinella</taxon>
    </lineage>
</organism>
<feature type="repeat" description="WD" evidence="4">
    <location>
        <begin position="1184"/>
        <end position="1223"/>
    </location>
</feature>
<evidence type="ECO:0000313" key="7">
    <source>
        <dbReference type="EMBL" id="KAK2170706.1"/>
    </source>
</evidence>
<protein>
    <recommendedName>
        <fullName evidence="6">F-box domain-containing protein</fullName>
    </recommendedName>
</protein>
<dbReference type="InterPro" id="IPR036322">
    <property type="entry name" value="WD40_repeat_dom_sf"/>
</dbReference>
<feature type="compositionally biased region" description="Basic and acidic residues" evidence="5">
    <location>
        <begin position="196"/>
        <end position="205"/>
    </location>
</feature>
<feature type="region of interest" description="Disordered" evidence="5">
    <location>
        <begin position="141"/>
        <end position="183"/>
    </location>
</feature>
<feature type="compositionally biased region" description="Polar residues" evidence="5">
    <location>
        <begin position="363"/>
        <end position="372"/>
    </location>
</feature>
<feature type="region of interest" description="Disordered" evidence="5">
    <location>
        <begin position="31"/>
        <end position="65"/>
    </location>
</feature>
<feature type="repeat" description="WD" evidence="4">
    <location>
        <begin position="982"/>
        <end position="1013"/>
    </location>
</feature>
<gene>
    <name evidence="7" type="ORF">LSH36_1g19028</name>
</gene>
<sequence>MPALSHQLSTSKISVVNQRGRYRATHVKLKEKKKSIQNGEQGSQRSHGSLVTFTSENGKETDNADTEVWSELNKKEIYKTVSDWFELWQPWQQKCVLHGITERCSTSQLESLATTLEPVFHWDFMLFKGRSYPLMRDHLNMRQKRPPSFHKTRSRSKRVSSASSSPLSISGRKHRDGKKQKEQAVIGLVSIEEKIEQRKQSDAQPKHSAYSANQISDQHWPKKSTDSARKLVQFVARFIDNVWNQAFDHIFGHTLHDEYQLAEYMSSRILTDVLQSLTSRGKAVRQRDHEIEEIIGESDALGNFANLAKRKSRSDMSKIIEHTADQCPLTGNSVPTSKHDTSRQLDLPSSRRSMRSRGFSGTLPRSQRSSRSGARLTQFFNQLYPDKVVPLAETTSLKEVIQIELRKQKGRRQKIDPVDLVLSNNSTDRRFGTQHHNAFSRYSEARVSCRDPSAASSHDSPLLKSSSSSRGAMSFLAKSDDYFDKSKLKKFGPAKAKLRTGTVNKPYLLQDVQVPLQKLCKHSQWFDNTGSSDAGRTLVKPDRYMLSKQFKSQTDKIWQWLAKWEDYEKLGLLSDIIKKCTTGSLSYLAQCLFDRLKERFVVNWLPDQLLILIFSMLSWKDIVTCSQVCKRWRYLCSTDEIWMIKCLEYGQSQRMPDIIERVSLASHEDQSIDWKMAFFDIQTITQNVKTSLEKKTPLPAITVEITLKTVTAAELAKESERLKHGYYNNGTDSGKGDDDDERMMMMIIMMMLEIMINTMRKGEEKDEEDQWWSARESKSVLSGHSRDLVRSVRSNTTTLLPITDRADKRTNVSDSVGEGSERKSVLISRVSSHGTAASQSPQLLNKIQIGVSTDKIASVSSEAVQGYEKLETKAVMQWIRGRSKPGKDDGEIALDVRTDLVQAKDILGKCKSSYMLQWRDEDRKTSKKFAGSVPGVERVRKFHGHMDAVDCVEFTRRRLISGSLDGTIRIWDIKSGHSIHKLYGHKGAVTSLVFEKNILYTGSWDMTVMIWDLIKFTRKAILHGHTGSVSCLVLNDTYLFSGSHDNSVRVWHKATLLLHSVLRIHNSHVMGLYVSNNFLITGSSDRTIRVTDYYTGESKILVANHPEPVHRMMVEGHLIITASVTGRVYFWNKETGEAEACIQAHSTVHAINALAFHNGRLFTASADQTVKEWDLFTMTCVRYLHGHKAAINDFKVSDRRMVSCSVDGQIRVWDMDSGDKTGTAEVTDDILPYEVVNQRDLE</sequence>
<dbReference type="InterPro" id="IPR015943">
    <property type="entry name" value="WD40/YVTN_repeat-like_dom_sf"/>
</dbReference>
<evidence type="ECO:0000256" key="3">
    <source>
        <dbReference type="ARBA" id="ARBA00022786"/>
    </source>
</evidence>
<comment type="caution">
    <text evidence="7">The sequence shown here is derived from an EMBL/GenBank/DDBJ whole genome shotgun (WGS) entry which is preliminary data.</text>
</comment>
<feature type="region of interest" description="Disordered" evidence="5">
    <location>
        <begin position="196"/>
        <end position="222"/>
    </location>
</feature>
<dbReference type="Gene3D" id="1.20.1280.50">
    <property type="match status" value="1"/>
</dbReference>
<dbReference type="Proteomes" id="UP001208570">
    <property type="component" value="Unassembled WGS sequence"/>
</dbReference>
<dbReference type="SMART" id="SM00256">
    <property type="entry name" value="FBOX"/>
    <property type="match status" value="1"/>
</dbReference>
<feature type="repeat" description="WD" evidence="4">
    <location>
        <begin position="942"/>
        <end position="981"/>
    </location>
</feature>
<dbReference type="Pfam" id="PF00400">
    <property type="entry name" value="WD40"/>
    <property type="match status" value="6"/>
</dbReference>
<dbReference type="InterPro" id="IPR019775">
    <property type="entry name" value="WD40_repeat_CS"/>
</dbReference>
<feature type="repeat" description="WD" evidence="4">
    <location>
        <begin position="1022"/>
        <end position="1051"/>
    </location>
</feature>
<dbReference type="AlphaFoldDB" id="A0AAD9KGC6"/>
<dbReference type="PROSITE" id="PS50082">
    <property type="entry name" value="WD_REPEATS_2"/>
    <property type="match status" value="4"/>
</dbReference>
<dbReference type="PANTHER" id="PTHR19872">
    <property type="entry name" value="UBIQUITIN LIGASE SPECIFICITY FACTOR/HREP PROTEIN"/>
    <property type="match status" value="1"/>
</dbReference>
<keyword evidence="8" id="KW-1185">Reference proteome</keyword>
<feature type="compositionally biased region" description="Low complexity" evidence="5">
    <location>
        <begin position="159"/>
        <end position="170"/>
    </location>
</feature>
<dbReference type="EMBL" id="JAODUP010000001">
    <property type="protein sequence ID" value="KAK2170706.1"/>
    <property type="molecule type" value="Genomic_DNA"/>
</dbReference>
<feature type="domain" description="F-box" evidence="6">
    <location>
        <begin position="599"/>
        <end position="645"/>
    </location>
</feature>
<dbReference type="PRINTS" id="PR00320">
    <property type="entry name" value="GPROTEINBRPT"/>
</dbReference>
<dbReference type="InterPro" id="IPR036047">
    <property type="entry name" value="F-box-like_dom_sf"/>
</dbReference>
<keyword evidence="3" id="KW-0833">Ubl conjugation pathway</keyword>
<evidence type="ECO:0000256" key="5">
    <source>
        <dbReference type="SAM" id="MobiDB-lite"/>
    </source>
</evidence>
<dbReference type="InterPro" id="IPR001680">
    <property type="entry name" value="WD40_rpt"/>
</dbReference>
<proteinExistence type="predicted"/>
<keyword evidence="1 4" id="KW-0853">WD repeat</keyword>
<dbReference type="InterPro" id="IPR020472">
    <property type="entry name" value="WD40_PAC1"/>
</dbReference>
<name>A0AAD9KGC6_9ANNE</name>
<evidence type="ECO:0000313" key="8">
    <source>
        <dbReference type="Proteomes" id="UP001208570"/>
    </source>
</evidence>
<dbReference type="InterPro" id="IPR001810">
    <property type="entry name" value="F-box_dom"/>
</dbReference>
<accession>A0AAD9KGC6</accession>
<evidence type="ECO:0000259" key="6">
    <source>
        <dbReference type="PROSITE" id="PS50181"/>
    </source>
</evidence>
<dbReference type="Gene3D" id="2.130.10.10">
    <property type="entry name" value="YVTN repeat-like/Quinoprotein amine dehydrogenase"/>
    <property type="match status" value="2"/>
</dbReference>
<feature type="compositionally biased region" description="Polar residues" evidence="5">
    <location>
        <begin position="36"/>
        <end position="56"/>
    </location>
</feature>
<dbReference type="PROSITE" id="PS50181">
    <property type="entry name" value="FBOX"/>
    <property type="match status" value="1"/>
</dbReference>
<dbReference type="SMART" id="SM00320">
    <property type="entry name" value="WD40"/>
    <property type="match status" value="7"/>
</dbReference>
<dbReference type="PROSITE" id="PS50294">
    <property type="entry name" value="WD_REPEATS_REGION"/>
    <property type="match status" value="4"/>
</dbReference>
<evidence type="ECO:0000256" key="4">
    <source>
        <dbReference type="PROSITE-ProRule" id="PRU00221"/>
    </source>
</evidence>
<reference evidence="7" key="1">
    <citation type="journal article" date="2023" name="Mol. Biol. Evol.">
        <title>Third-Generation Sequencing Reveals the Adaptive Role of the Epigenome in Three Deep-Sea Polychaetes.</title>
        <authorList>
            <person name="Perez M."/>
            <person name="Aroh O."/>
            <person name="Sun Y."/>
            <person name="Lan Y."/>
            <person name="Juniper S.K."/>
            <person name="Young C.R."/>
            <person name="Angers B."/>
            <person name="Qian P.Y."/>
        </authorList>
    </citation>
    <scope>NUCLEOTIDE SEQUENCE</scope>
    <source>
        <strain evidence="7">P08H-3</strain>
    </source>
</reference>
<evidence type="ECO:0000256" key="2">
    <source>
        <dbReference type="ARBA" id="ARBA00022737"/>
    </source>
</evidence>